<dbReference type="PROSITE" id="PS50940">
    <property type="entry name" value="CHIT_BIND_II"/>
    <property type="match status" value="1"/>
</dbReference>
<dbReference type="Pfam" id="PF01607">
    <property type="entry name" value="CBM_14"/>
    <property type="match status" value="1"/>
</dbReference>
<dbReference type="PANTHER" id="PTHR22933">
    <property type="entry name" value="FI18007P1-RELATED"/>
    <property type="match status" value="1"/>
</dbReference>
<dbReference type="InterPro" id="IPR002557">
    <property type="entry name" value="Chitin-bd_dom"/>
</dbReference>
<feature type="compositionally biased region" description="Polar residues" evidence="1">
    <location>
        <begin position="150"/>
        <end position="171"/>
    </location>
</feature>
<dbReference type="AlphaFoldDB" id="A0ABD2NFA0"/>
<feature type="compositionally biased region" description="Polar residues" evidence="1">
    <location>
        <begin position="191"/>
        <end position="201"/>
    </location>
</feature>
<evidence type="ECO:0000313" key="4">
    <source>
        <dbReference type="EMBL" id="KAL3277017.1"/>
    </source>
</evidence>
<feature type="chain" id="PRO_5044892444" description="Chitin-binding type-2 domain-containing protein" evidence="2">
    <location>
        <begin position="23"/>
        <end position="585"/>
    </location>
</feature>
<feature type="signal peptide" evidence="2">
    <location>
        <begin position="1"/>
        <end position="22"/>
    </location>
</feature>
<comment type="caution">
    <text evidence="4">The sequence shown here is derived from an EMBL/GenBank/DDBJ whole genome shotgun (WGS) entry which is preliminary data.</text>
</comment>
<dbReference type="InterPro" id="IPR052976">
    <property type="entry name" value="Scoloptoxin-like"/>
</dbReference>
<dbReference type="Proteomes" id="UP001516400">
    <property type="component" value="Unassembled WGS sequence"/>
</dbReference>
<organism evidence="4 5">
    <name type="scientific">Cryptolaemus montrouzieri</name>
    <dbReference type="NCBI Taxonomy" id="559131"/>
    <lineage>
        <taxon>Eukaryota</taxon>
        <taxon>Metazoa</taxon>
        <taxon>Ecdysozoa</taxon>
        <taxon>Arthropoda</taxon>
        <taxon>Hexapoda</taxon>
        <taxon>Insecta</taxon>
        <taxon>Pterygota</taxon>
        <taxon>Neoptera</taxon>
        <taxon>Endopterygota</taxon>
        <taxon>Coleoptera</taxon>
        <taxon>Polyphaga</taxon>
        <taxon>Cucujiformia</taxon>
        <taxon>Coccinelloidea</taxon>
        <taxon>Coccinellidae</taxon>
        <taxon>Scymninae</taxon>
        <taxon>Scymnini</taxon>
        <taxon>Cryptolaemus</taxon>
    </lineage>
</organism>
<evidence type="ECO:0000259" key="3">
    <source>
        <dbReference type="PROSITE" id="PS50940"/>
    </source>
</evidence>
<keyword evidence="2" id="KW-0732">Signal</keyword>
<keyword evidence="5" id="KW-1185">Reference proteome</keyword>
<feature type="compositionally biased region" description="Polar residues" evidence="1">
    <location>
        <begin position="570"/>
        <end position="585"/>
    </location>
</feature>
<protein>
    <recommendedName>
        <fullName evidence="3">Chitin-binding type-2 domain-containing protein</fullName>
    </recommendedName>
</protein>
<dbReference type="SUPFAM" id="SSF57625">
    <property type="entry name" value="Invertebrate chitin-binding proteins"/>
    <property type="match status" value="1"/>
</dbReference>
<dbReference type="EMBL" id="JABFTP020000103">
    <property type="protein sequence ID" value="KAL3277017.1"/>
    <property type="molecule type" value="Genomic_DNA"/>
</dbReference>
<accession>A0ABD2NFA0</accession>
<feature type="region of interest" description="Disordered" evidence="1">
    <location>
        <begin position="459"/>
        <end position="515"/>
    </location>
</feature>
<dbReference type="PANTHER" id="PTHR22933:SF44">
    <property type="entry name" value="RE15157P"/>
    <property type="match status" value="1"/>
</dbReference>
<feature type="region of interest" description="Disordered" evidence="1">
    <location>
        <begin position="566"/>
        <end position="585"/>
    </location>
</feature>
<gene>
    <name evidence="4" type="ORF">HHI36_012379</name>
</gene>
<reference evidence="4 5" key="1">
    <citation type="journal article" date="2021" name="BMC Biol.">
        <title>Horizontally acquired antibacterial genes associated with adaptive radiation of ladybird beetles.</title>
        <authorList>
            <person name="Li H.S."/>
            <person name="Tang X.F."/>
            <person name="Huang Y.H."/>
            <person name="Xu Z.Y."/>
            <person name="Chen M.L."/>
            <person name="Du X.Y."/>
            <person name="Qiu B.Y."/>
            <person name="Chen P.T."/>
            <person name="Zhang W."/>
            <person name="Slipinski A."/>
            <person name="Escalona H.E."/>
            <person name="Waterhouse R.M."/>
            <person name="Zwick A."/>
            <person name="Pang H."/>
        </authorList>
    </citation>
    <scope>NUCLEOTIDE SEQUENCE [LARGE SCALE GENOMIC DNA]</scope>
    <source>
        <strain evidence="4">SYSU2018</strain>
    </source>
</reference>
<evidence type="ECO:0000256" key="1">
    <source>
        <dbReference type="SAM" id="MobiDB-lite"/>
    </source>
</evidence>
<proteinExistence type="predicted"/>
<sequence length="585" mass="65313">MFKQVFFGLLFYSAVVLSTVNAQITKSSFSCDGRVSGYYADVGAGCQVYHMCDGLGRKFSFVCPNATLFQQRMLICDHWFMVNCSRSESDYGANLLIGQKGKPFVEDSGGSSFQRTPRPDYANGDSEKNSAIYQNRVDPLDDADLVGVNSDENQNESKQYNLPSRWSTQYTKIAPTADPKEQLPNVEDSSETLIQEQSTRPTKNRLGENLNKQRISEREFPINFESKYKATTPVYPSFVEDSLKFSNFELAPPKTQPGISKIEEINNLQNPGVSHENNDNLDPVNFESHYNATTPVYPLFVDEALKLNDLVLTPPVVQSETDNVVVNRNKEEDSREDHVDTPVPVNFASNFKATTPVYPTSVDDNLKLNDLDLYPPLTQGTKNDNTVVKVNFVSNFEATTPVYPLSVEATSPIPDEIGLLPPLGEVPKQGQEIQEITTRIPVNFESNFLATVPNYPTSVESTSPLPDEVGLLPPIKNDPSGRFLNFEPKDQINQQSNENKPADEPSQYYEPPLYGTGYVNPNGALADYSTNSKHMVSVNVEDWGELRRKLSVPDYEFPLDSAAHRASYDSDLSSFQPRPSGLQQR</sequence>
<feature type="region of interest" description="Disordered" evidence="1">
    <location>
        <begin position="142"/>
        <end position="201"/>
    </location>
</feature>
<feature type="region of interest" description="Disordered" evidence="1">
    <location>
        <begin position="105"/>
        <end position="129"/>
    </location>
</feature>
<feature type="domain" description="Chitin-binding type-2" evidence="3">
    <location>
        <begin position="28"/>
        <end position="86"/>
    </location>
</feature>
<evidence type="ECO:0000313" key="5">
    <source>
        <dbReference type="Proteomes" id="UP001516400"/>
    </source>
</evidence>
<dbReference type="Gene3D" id="2.170.140.10">
    <property type="entry name" value="Chitin binding domain"/>
    <property type="match status" value="1"/>
</dbReference>
<evidence type="ECO:0000256" key="2">
    <source>
        <dbReference type="SAM" id="SignalP"/>
    </source>
</evidence>
<name>A0ABD2NFA0_9CUCU</name>
<dbReference type="InterPro" id="IPR036508">
    <property type="entry name" value="Chitin-bd_dom_sf"/>
</dbReference>